<evidence type="ECO:0000313" key="3">
    <source>
        <dbReference type="Proteomes" id="UP000202583"/>
    </source>
</evidence>
<organism evidence="2 3">
    <name type="scientific">Ralstonia phage RSF1</name>
    <dbReference type="NCBI Taxonomy" id="1689679"/>
    <lineage>
        <taxon>Viruses</taxon>
        <taxon>Duplodnaviria</taxon>
        <taxon>Heunggongvirae</taxon>
        <taxon>Uroviricota</taxon>
        <taxon>Caudoviricetes</taxon>
        <taxon>Chimalliviridae</taxon>
        <taxon>Chiangmaivirus</taxon>
        <taxon>Chiangmaivirus RSF1</taxon>
    </lineage>
</organism>
<keyword evidence="1" id="KW-1133">Transmembrane helix</keyword>
<sequence>MTKQQLLANPNDTVKAKRKDRICAIAFALFVVVPLVAYITDQLAK</sequence>
<proteinExistence type="predicted"/>
<dbReference type="KEGG" id="vg:35985075"/>
<dbReference type="GeneID" id="35985075"/>
<keyword evidence="1" id="KW-0472">Membrane</keyword>
<reference evidence="2 3" key="1">
    <citation type="submission" date="2015-07" db="EMBL/GenBank/DDBJ databases">
        <title>Two Asian jumbo phage RSL2 and RSF1 infecting the phytopathogen Ralstonia solanacearum share common features related to the phi-KZ-like phages.</title>
        <authorList>
            <person name="Kawasaki T."/>
            <person name="Fujie M."/>
            <person name="Chatchawankanphanich O."/>
            <person name="Ogata H."/>
            <person name="Yamada T."/>
        </authorList>
    </citation>
    <scope>NUCLEOTIDE SEQUENCE [LARGE SCALE GENOMIC DNA]</scope>
    <source>
        <strain evidence="2 3">RSF1</strain>
    </source>
</reference>
<keyword evidence="3" id="KW-1185">Reference proteome</keyword>
<feature type="transmembrane region" description="Helical" evidence="1">
    <location>
        <begin position="21"/>
        <end position="40"/>
    </location>
</feature>
<dbReference type="EMBL" id="AP014927">
    <property type="protein sequence ID" value="BAU71416.1"/>
    <property type="molecule type" value="Genomic_DNA"/>
</dbReference>
<evidence type="ECO:0000313" key="2">
    <source>
        <dbReference type="EMBL" id="BAU71416.1"/>
    </source>
</evidence>
<evidence type="ECO:0000256" key="1">
    <source>
        <dbReference type="SAM" id="Phobius"/>
    </source>
</evidence>
<accession>A0A146I5N1</accession>
<protein>
    <submittedName>
        <fullName evidence="2">Uncharacterized protein</fullName>
    </submittedName>
</protein>
<dbReference type="Proteomes" id="UP000202583">
    <property type="component" value="Segment"/>
</dbReference>
<keyword evidence="1" id="KW-0812">Transmembrane</keyword>
<name>A0A146I5N1_9CAUD</name>
<dbReference type="RefSeq" id="YP_009241388.1">
    <property type="nucleotide sequence ID" value="NC_028899.1"/>
</dbReference>